<dbReference type="InterPro" id="IPR008928">
    <property type="entry name" value="6-hairpin_glycosidase_sf"/>
</dbReference>
<proteinExistence type="predicted"/>
<evidence type="ECO:0000313" key="3">
    <source>
        <dbReference type="EMBL" id="MBK3332854.1"/>
    </source>
</evidence>
<organism evidence="3 4">
    <name type="scientific">Persephonella atlantica</name>
    <dbReference type="NCBI Taxonomy" id="2699429"/>
    <lineage>
        <taxon>Bacteria</taxon>
        <taxon>Pseudomonadati</taxon>
        <taxon>Aquificota</taxon>
        <taxon>Aquificia</taxon>
        <taxon>Aquificales</taxon>
        <taxon>Hydrogenothermaceae</taxon>
        <taxon>Persephonella</taxon>
    </lineage>
</organism>
<dbReference type="SUPFAM" id="SSF52833">
    <property type="entry name" value="Thioredoxin-like"/>
    <property type="match status" value="1"/>
</dbReference>
<dbReference type="SUPFAM" id="SSF48208">
    <property type="entry name" value="Six-hairpin glycosidases"/>
    <property type="match status" value="1"/>
</dbReference>
<dbReference type="Gene3D" id="1.50.10.20">
    <property type="match status" value="1"/>
</dbReference>
<sequence>MPNRLINEKSPYLRQHAYNPVNWYPWSKEAFEKAKREDKPVFLSIGYSTCHWCHVMEKESFEDEEIADILNKHFISIKVDREERPDIDSIYMNVCMMMTGRGGWPLTVFLTPDKKPFYAGTYFPKESSYTRIGLKDLLLNIAELWQKDREKLINRADQIIHHLQDYGRVTEGKINPNIEHMLYEKLKDMFDPYYGGFGRKPKFPVPHNLLFLNRYHYKSKKQNAVEMVKHTLKSMRLGGIYDHVGFGFHRYSTDERWFLPHFEKMLYDQGMLLMAYAEGYFLTGENLFRETVDEIFQYLTREMLSLEGGFYSAEDADSEGEEGKFYVWSYEELKQIIKEDFRLFETIFNITLEGNYREEHTGKPTGKNILYMKKTVKELARELKISEEELKDKIENWRKRLFSERKKRVHPLKDTKILTDWNGLVIAGLSVASGIDKKYLKTARKAVDFILKNMKQSDGRLLHRYKDGVAEIDGFLSDYAYFIWGLIELYEKSFEEKYLIEAVNFTETVIKHFYDSKGGFFDTPDFGEELIVRPKESYDGAIPSANSVMVYNLFRLYRLTGNILYKNLAEKSLDCFSEKINSIPSGYSMMVLAHMWQTTPGRDIVITGERAEEITDRLIRKFAPFDTVIVKKNSQIDSISSHFKNIQPSKELKVYLCENFSCSSPLTDIREIEEKLIEKS</sequence>
<accession>A0ABS1GIU3</accession>
<gene>
    <name evidence="3" type="ORF">GWK41_07215</name>
</gene>
<dbReference type="EMBL" id="JAACYA010000002">
    <property type="protein sequence ID" value="MBK3332854.1"/>
    <property type="molecule type" value="Genomic_DNA"/>
</dbReference>
<evidence type="ECO:0000313" key="4">
    <source>
        <dbReference type="Proteomes" id="UP000772812"/>
    </source>
</evidence>
<dbReference type="CDD" id="cd02955">
    <property type="entry name" value="SSP411"/>
    <property type="match status" value="1"/>
</dbReference>
<dbReference type="Gene3D" id="3.40.30.10">
    <property type="entry name" value="Glutaredoxin"/>
    <property type="match status" value="1"/>
</dbReference>
<dbReference type="PANTHER" id="PTHR42899:SF1">
    <property type="entry name" value="SPERMATOGENESIS-ASSOCIATED PROTEIN 20"/>
    <property type="match status" value="1"/>
</dbReference>
<evidence type="ECO:0000256" key="1">
    <source>
        <dbReference type="SAM" id="Coils"/>
    </source>
</evidence>
<dbReference type="InterPro" id="IPR004879">
    <property type="entry name" value="Ssp411-like_TRX"/>
</dbReference>
<reference evidence="3 4" key="1">
    <citation type="journal article" date="2021" name="Syst. Appl. Microbiol.">
        <title>Persephonella atlantica sp. nov.: How to adapt to physico-chemical gradients in high temperature hydrothermal habitats.</title>
        <authorList>
            <person name="Francois D.X."/>
            <person name="Godfroy A."/>
            <person name="Mathien C."/>
            <person name="Aube J."/>
            <person name="Cathalot C."/>
            <person name="Lesongeur F."/>
            <person name="L'Haridon S."/>
            <person name="Philippon X."/>
            <person name="Roussel E.G."/>
        </authorList>
    </citation>
    <scope>NUCLEOTIDE SEQUENCE [LARGE SCALE GENOMIC DNA]</scope>
    <source>
        <strain evidence="3 4">MO1340</strain>
    </source>
</reference>
<comment type="caution">
    <text evidence="3">The sequence shown here is derived from an EMBL/GenBank/DDBJ whole genome shotgun (WGS) entry which is preliminary data.</text>
</comment>
<name>A0ABS1GIU3_9AQUI</name>
<dbReference type="RefSeq" id="WP_200674262.1">
    <property type="nucleotide sequence ID" value="NZ_JAACYA010000002.1"/>
</dbReference>
<keyword evidence="1" id="KW-0175">Coiled coil</keyword>
<protein>
    <submittedName>
        <fullName evidence="3">Thioredoxin domain-containing protein</fullName>
    </submittedName>
</protein>
<keyword evidence="4" id="KW-1185">Reference proteome</keyword>
<dbReference type="InterPro" id="IPR036249">
    <property type="entry name" value="Thioredoxin-like_sf"/>
</dbReference>
<dbReference type="Pfam" id="PF03190">
    <property type="entry name" value="Thioredox_DsbH"/>
    <property type="match status" value="1"/>
</dbReference>
<feature type="domain" description="Spermatogenesis-associated protein 20-like TRX" evidence="2">
    <location>
        <begin position="2"/>
        <end position="164"/>
    </location>
</feature>
<feature type="coiled-coil region" evidence="1">
    <location>
        <begin position="373"/>
        <end position="407"/>
    </location>
</feature>
<dbReference type="PIRSF" id="PIRSF006402">
    <property type="entry name" value="UCP006402_thioredoxin"/>
    <property type="match status" value="1"/>
</dbReference>
<evidence type="ECO:0000259" key="2">
    <source>
        <dbReference type="Pfam" id="PF03190"/>
    </source>
</evidence>
<dbReference type="PANTHER" id="PTHR42899">
    <property type="entry name" value="SPERMATOGENESIS-ASSOCIATED PROTEIN 20"/>
    <property type="match status" value="1"/>
</dbReference>
<dbReference type="InterPro" id="IPR024705">
    <property type="entry name" value="Ssp411"/>
</dbReference>
<dbReference type="Proteomes" id="UP000772812">
    <property type="component" value="Unassembled WGS sequence"/>
</dbReference>